<evidence type="ECO:0000313" key="1">
    <source>
        <dbReference type="EMBL" id="KAK7363919.1"/>
    </source>
</evidence>
<protein>
    <submittedName>
        <fullName evidence="1">Uncharacterized protein</fullName>
    </submittedName>
</protein>
<sequence>MRRQGNLKKSGDIPWHAALGVRELEKEEAVIEADRGRQSDVVEASEVPLISEIEKPPVTSFHSPCFHIFVFFR</sequence>
<organism evidence="1 2">
    <name type="scientific">Canavalia gladiata</name>
    <name type="common">Sword bean</name>
    <name type="synonym">Dolichos gladiatus</name>
    <dbReference type="NCBI Taxonomy" id="3824"/>
    <lineage>
        <taxon>Eukaryota</taxon>
        <taxon>Viridiplantae</taxon>
        <taxon>Streptophyta</taxon>
        <taxon>Embryophyta</taxon>
        <taxon>Tracheophyta</taxon>
        <taxon>Spermatophyta</taxon>
        <taxon>Magnoliopsida</taxon>
        <taxon>eudicotyledons</taxon>
        <taxon>Gunneridae</taxon>
        <taxon>Pentapetalae</taxon>
        <taxon>rosids</taxon>
        <taxon>fabids</taxon>
        <taxon>Fabales</taxon>
        <taxon>Fabaceae</taxon>
        <taxon>Papilionoideae</taxon>
        <taxon>50 kb inversion clade</taxon>
        <taxon>NPAAA clade</taxon>
        <taxon>indigoferoid/millettioid clade</taxon>
        <taxon>Phaseoleae</taxon>
        <taxon>Canavalia</taxon>
    </lineage>
</organism>
<reference evidence="1 2" key="1">
    <citation type="submission" date="2024-01" db="EMBL/GenBank/DDBJ databases">
        <title>The genomes of 5 underutilized Papilionoideae crops provide insights into root nodulation and disease resistanc.</title>
        <authorList>
            <person name="Jiang F."/>
        </authorList>
    </citation>
    <scope>NUCLEOTIDE SEQUENCE [LARGE SCALE GENOMIC DNA]</scope>
    <source>
        <strain evidence="1">LVBAO_FW01</strain>
        <tissue evidence="1">Leaves</tissue>
    </source>
</reference>
<evidence type="ECO:0000313" key="2">
    <source>
        <dbReference type="Proteomes" id="UP001367508"/>
    </source>
</evidence>
<dbReference type="AlphaFoldDB" id="A0AAN9RAK9"/>
<gene>
    <name evidence="1" type="ORF">VNO77_06081</name>
</gene>
<dbReference type="Proteomes" id="UP001367508">
    <property type="component" value="Unassembled WGS sequence"/>
</dbReference>
<dbReference type="EMBL" id="JAYMYQ010000001">
    <property type="protein sequence ID" value="KAK7363919.1"/>
    <property type="molecule type" value="Genomic_DNA"/>
</dbReference>
<name>A0AAN9RAK9_CANGL</name>
<comment type="caution">
    <text evidence="1">The sequence shown here is derived from an EMBL/GenBank/DDBJ whole genome shotgun (WGS) entry which is preliminary data.</text>
</comment>
<accession>A0AAN9RAK9</accession>
<keyword evidence="2" id="KW-1185">Reference proteome</keyword>
<proteinExistence type="predicted"/>